<dbReference type="Proteomes" id="UP001063350">
    <property type="component" value="Chromosome"/>
</dbReference>
<accession>A0A915TZ04</accession>
<feature type="compositionally biased region" description="Polar residues" evidence="1">
    <location>
        <begin position="1"/>
        <end position="10"/>
    </location>
</feature>
<evidence type="ECO:0000313" key="4">
    <source>
        <dbReference type="Proteomes" id="UP001063350"/>
    </source>
</evidence>
<feature type="domain" description="CULT" evidence="2">
    <location>
        <begin position="53"/>
        <end position="151"/>
    </location>
</feature>
<gene>
    <name evidence="3" type="ORF">GF1_02060</name>
</gene>
<dbReference type="PROSITE" id="PS51788">
    <property type="entry name" value="CULT"/>
    <property type="match status" value="1"/>
</dbReference>
<name>A0A915TZ04_9BACT</name>
<dbReference type="AlphaFoldDB" id="A0A915TZ04"/>
<dbReference type="KEGG" id="ddu:GF1_02060"/>
<evidence type="ECO:0000256" key="1">
    <source>
        <dbReference type="SAM" id="MobiDB-lite"/>
    </source>
</evidence>
<protein>
    <recommendedName>
        <fullName evidence="2">CULT domain-containing protein</fullName>
    </recommendedName>
</protein>
<sequence>MPAGVTTTQGPGDAETRRRRVHAPLQQRSERNRSRDRDQPRSRSEDHIAAQDDTPLRCANCRAPVTSRSQAISVNSSHEHAFFNPSGIAFELRCFRRAPGCRVLGHPTSEFTWFAGYTWQLAICATCRSHLGWFFAAPDDSFFALITGRIQ</sequence>
<evidence type="ECO:0000259" key="2">
    <source>
        <dbReference type="PROSITE" id="PS51788"/>
    </source>
</evidence>
<dbReference type="InterPro" id="IPR034750">
    <property type="entry name" value="CULT"/>
</dbReference>
<dbReference type="CDD" id="cd15777">
    <property type="entry name" value="CRBN_C_like"/>
    <property type="match status" value="1"/>
</dbReference>
<dbReference type="FunFam" id="2.170.150.20:FF:000007">
    <property type="entry name" value="Protein cereblon"/>
    <property type="match status" value="1"/>
</dbReference>
<feature type="compositionally biased region" description="Basic and acidic residues" evidence="1">
    <location>
        <begin position="28"/>
        <end position="50"/>
    </location>
</feature>
<evidence type="ECO:0000313" key="3">
    <source>
        <dbReference type="EMBL" id="BCO07830.1"/>
    </source>
</evidence>
<organism evidence="3 4">
    <name type="scientific">Desulfolithobacter dissulfuricans</name>
    <dbReference type="NCBI Taxonomy" id="2795293"/>
    <lineage>
        <taxon>Bacteria</taxon>
        <taxon>Pseudomonadati</taxon>
        <taxon>Thermodesulfobacteriota</taxon>
        <taxon>Desulfobulbia</taxon>
        <taxon>Desulfobulbales</taxon>
        <taxon>Desulfobulbaceae</taxon>
        <taxon>Desulfolithobacter</taxon>
    </lineage>
</organism>
<dbReference type="EMBL" id="AP024233">
    <property type="protein sequence ID" value="BCO07830.1"/>
    <property type="molecule type" value="Genomic_DNA"/>
</dbReference>
<dbReference type="Gene3D" id="2.170.150.20">
    <property type="entry name" value="Peptide methionine sulfoxide reductase"/>
    <property type="match status" value="1"/>
</dbReference>
<keyword evidence="4" id="KW-1185">Reference proteome</keyword>
<reference evidence="3" key="1">
    <citation type="submission" date="2020-12" db="EMBL/GenBank/DDBJ databases">
        <title>Desulfobium dissulfuricans gen. nov., sp. nov., a novel mesophilic, sulfate-reducing bacterium isolated from a deep-sea hydrothermal vent.</title>
        <authorList>
            <person name="Hashimoto Y."/>
            <person name="Tame A."/>
            <person name="Sawayama S."/>
            <person name="Miyazaki J."/>
            <person name="Takai K."/>
            <person name="Nakagawa S."/>
        </authorList>
    </citation>
    <scope>NUCLEOTIDE SEQUENCE</scope>
    <source>
        <strain evidence="3">GF1</strain>
    </source>
</reference>
<feature type="region of interest" description="Disordered" evidence="1">
    <location>
        <begin position="1"/>
        <end position="53"/>
    </location>
</feature>
<proteinExistence type="predicted"/>